<dbReference type="InterPro" id="IPR027417">
    <property type="entry name" value="P-loop_NTPase"/>
</dbReference>
<name>A0A0C4EEN8_MAGP6</name>
<evidence type="ECO:0000259" key="1">
    <source>
        <dbReference type="SMART" id="SM00382"/>
    </source>
</evidence>
<dbReference type="SUPFAM" id="SSF52540">
    <property type="entry name" value="P-loop containing nucleoside triphosphate hydrolases"/>
    <property type="match status" value="1"/>
</dbReference>
<evidence type="ECO:0000313" key="2">
    <source>
        <dbReference type="EMBL" id="KLU92266.1"/>
    </source>
</evidence>
<sequence>MDFDALVSPTIFDQAASFTAFTQQNRPARPVTAYEGAGLKCQLRQFDNVYNSNHERVRLRSGTRYNLDREAGTEHFDAALIETKFWSLLGEPEYTELEIRSPYMKAALKANVPEYRDFNIELRHILLRDKPRCIFHYRNELFKYGQEALKDKPEEQKHVSFLLQHVSQLWSDAIFSYDVFVELAEDGRALLDFPNLWMAFRPGDLVYISERAPCAYGQSLMEFKTMELSCSCDVPMCSSQHKWLLRGYRINFDGEELGYSEAVVGIRAYEGMQYLVDLAAMPLSKHPLRDSIHAKLKALGERSVKLQGRHYSYYRGTAKLAADCVFGSKSSMSINGLVMIDPCTFYELFPDESEFLTPYKPRYKAADLENVHLTGDQYAICDHKVAGFALDEKCWGYFRADLVEDIKFDSQAFKSALILKPRHKKLIHSLVQVHSASGGPQLDDVIQGKGKGVIFLLHGDPGVGKTLTAESVADDCEKPLLRIDASVLGTSADSVERGLSKALQLAEKWGAVALLDEADVFLEARNVSDLERNCLVSVFLRVLEYYQGILFLTTNRIEAFDRAFKSRIHLAIHYPRLDLESRKSIWRTFLAKASVDSTPDLEAPDGALDRWASVELNGRQIRNIIRTGQALALSDGVGGANEHHIDEALKTVREFDLSLKRGVAESDGTSSFTQPDPKRRRIV</sequence>
<reference evidence="3" key="4">
    <citation type="journal article" date="2015" name="G3 (Bethesda)">
        <title>Genome sequences of three phytopathogenic species of the Magnaporthaceae family of fungi.</title>
        <authorList>
            <person name="Okagaki L.H."/>
            <person name="Nunes C.C."/>
            <person name="Sailsbery J."/>
            <person name="Clay B."/>
            <person name="Brown D."/>
            <person name="John T."/>
            <person name="Oh Y."/>
            <person name="Young N."/>
            <person name="Fitzgerald M."/>
            <person name="Haas B.J."/>
            <person name="Zeng Q."/>
            <person name="Young S."/>
            <person name="Adiconis X."/>
            <person name="Fan L."/>
            <person name="Levin J.Z."/>
            <person name="Mitchell T.K."/>
            <person name="Okubara P.A."/>
            <person name="Farman M.L."/>
            <person name="Kohn L.M."/>
            <person name="Birren B."/>
            <person name="Ma L.-J."/>
            <person name="Dean R.A."/>
        </authorList>
    </citation>
    <scope>NUCLEOTIDE SEQUENCE</scope>
    <source>
        <strain evidence="3">ATCC 64411 / 73-15</strain>
    </source>
</reference>
<dbReference type="CDD" id="cd19481">
    <property type="entry name" value="RecA-like_protease"/>
    <property type="match status" value="1"/>
</dbReference>
<evidence type="ECO:0000313" key="3">
    <source>
        <dbReference type="EnsemblFungi" id="MAPG_11212T0"/>
    </source>
</evidence>
<dbReference type="AlphaFoldDB" id="A0A0C4EEN8"/>
<dbReference type="Pfam" id="PF22942">
    <property type="entry name" value="DUF7025"/>
    <property type="match status" value="1"/>
</dbReference>
<dbReference type="EnsemblFungi" id="MAPG_11212T0">
    <property type="protein sequence ID" value="MAPG_11212T0"/>
    <property type="gene ID" value="MAPG_11212"/>
</dbReference>
<gene>
    <name evidence="2" type="ORF">MAPG_11212</name>
</gene>
<feature type="domain" description="AAA+ ATPase" evidence="1">
    <location>
        <begin position="451"/>
        <end position="578"/>
    </location>
</feature>
<evidence type="ECO:0000313" key="4">
    <source>
        <dbReference type="Proteomes" id="UP000011715"/>
    </source>
</evidence>
<dbReference type="EMBL" id="GL876979">
    <property type="protein sequence ID" value="KLU92266.1"/>
    <property type="molecule type" value="Genomic_DNA"/>
</dbReference>
<dbReference type="PANTHER" id="PTHR46411:SF3">
    <property type="entry name" value="AAA+ ATPASE DOMAIN-CONTAINING PROTEIN"/>
    <property type="match status" value="1"/>
</dbReference>
<dbReference type="OMA" id="ICYTRIA"/>
<dbReference type="eggNOG" id="KOG0742">
    <property type="taxonomic scope" value="Eukaryota"/>
</dbReference>
<dbReference type="EMBL" id="ADBL01002760">
    <property type="status" value="NOT_ANNOTATED_CDS"/>
    <property type="molecule type" value="Genomic_DNA"/>
</dbReference>
<dbReference type="Pfam" id="PF00004">
    <property type="entry name" value="AAA"/>
    <property type="match status" value="1"/>
</dbReference>
<dbReference type="InterPro" id="IPR054289">
    <property type="entry name" value="DUF7025"/>
</dbReference>
<dbReference type="GO" id="GO:0005524">
    <property type="term" value="F:ATP binding"/>
    <property type="evidence" value="ECO:0007669"/>
    <property type="project" value="InterPro"/>
</dbReference>
<dbReference type="SMART" id="SM00382">
    <property type="entry name" value="AAA"/>
    <property type="match status" value="1"/>
</dbReference>
<reference evidence="3" key="5">
    <citation type="submission" date="2015-06" db="UniProtKB">
        <authorList>
            <consortium name="EnsemblFungi"/>
        </authorList>
    </citation>
    <scope>IDENTIFICATION</scope>
    <source>
        <strain evidence="3">ATCC 64411</strain>
    </source>
</reference>
<reference evidence="4" key="1">
    <citation type="submission" date="2010-05" db="EMBL/GenBank/DDBJ databases">
        <title>The genome sequence of Magnaporthe poae strain ATCC 64411.</title>
        <authorList>
            <person name="Ma L.-J."/>
            <person name="Dead R."/>
            <person name="Young S."/>
            <person name="Zeng Q."/>
            <person name="Koehrsen M."/>
            <person name="Alvarado L."/>
            <person name="Berlin A."/>
            <person name="Chapman S.B."/>
            <person name="Chen Z."/>
            <person name="Freedman E."/>
            <person name="Gellesch M."/>
            <person name="Goldberg J."/>
            <person name="Griggs A."/>
            <person name="Gujja S."/>
            <person name="Heilman E.R."/>
            <person name="Heiman D."/>
            <person name="Hepburn T."/>
            <person name="Howarth C."/>
            <person name="Jen D."/>
            <person name="Larson L."/>
            <person name="Mehta T."/>
            <person name="Neiman D."/>
            <person name="Pearson M."/>
            <person name="Roberts A."/>
            <person name="Saif S."/>
            <person name="Shea T."/>
            <person name="Shenoy N."/>
            <person name="Sisk P."/>
            <person name="Stolte C."/>
            <person name="Sykes S."/>
            <person name="Walk T."/>
            <person name="White J."/>
            <person name="Yandava C."/>
            <person name="Haas B."/>
            <person name="Nusbaum C."/>
            <person name="Birren B."/>
        </authorList>
    </citation>
    <scope>NUCLEOTIDE SEQUENCE [LARGE SCALE GENOMIC DNA]</scope>
    <source>
        <strain evidence="4">ATCC 64411 / 73-15</strain>
    </source>
</reference>
<protein>
    <recommendedName>
        <fullName evidence="1">AAA+ ATPase domain-containing protein</fullName>
    </recommendedName>
</protein>
<accession>A0A0C4EEN8</accession>
<dbReference type="Gene3D" id="3.40.50.300">
    <property type="entry name" value="P-loop containing nucleotide triphosphate hydrolases"/>
    <property type="match status" value="1"/>
</dbReference>
<reference evidence="2" key="2">
    <citation type="submission" date="2010-05" db="EMBL/GenBank/DDBJ databases">
        <title>The Genome Sequence of Magnaporthe poae strain ATCC 64411.</title>
        <authorList>
            <consortium name="The Broad Institute Genome Sequencing Platform"/>
            <consortium name="Broad Institute Genome Sequencing Center for Infectious Disease"/>
            <person name="Ma L.-J."/>
            <person name="Dead R."/>
            <person name="Young S."/>
            <person name="Zeng Q."/>
            <person name="Koehrsen M."/>
            <person name="Alvarado L."/>
            <person name="Berlin A."/>
            <person name="Chapman S.B."/>
            <person name="Chen Z."/>
            <person name="Freedman E."/>
            <person name="Gellesch M."/>
            <person name="Goldberg J."/>
            <person name="Griggs A."/>
            <person name="Gujja S."/>
            <person name="Heilman E.R."/>
            <person name="Heiman D."/>
            <person name="Hepburn T."/>
            <person name="Howarth C."/>
            <person name="Jen D."/>
            <person name="Larson L."/>
            <person name="Mehta T."/>
            <person name="Neiman D."/>
            <person name="Pearson M."/>
            <person name="Roberts A."/>
            <person name="Saif S."/>
            <person name="Shea T."/>
            <person name="Shenoy N."/>
            <person name="Sisk P."/>
            <person name="Stolte C."/>
            <person name="Sykes S."/>
            <person name="Walk T."/>
            <person name="White J."/>
            <person name="Yandava C."/>
            <person name="Haas B."/>
            <person name="Nusbaum C."/>
            <person name="Birren B."/>
        </authorList>
    </citation>
    <scope>NUCLEOTIDE SEQUENCE</scope>
    <source>
        <strain evidence="2">ATCC 64411</strain>
    </source>
</reference>
<dbReference type="PANTHER" id="PTHR46411">
    <property type="entry name" value="FAMILY ATPASE, PUTATIVE-RELATED"/>
    <property type="match status" value="1"/>
</dbReference>
<proteinExistence type="predicted"/>
<dbReference type="GO" id="GO:0016887">
    <property type="term" value="F:ATP hydrolysis activity"/>
    <property type="evidence" value="ECO:0007669"/>
    <property type="project" value="InterPro"/>
</dbReference>
<dbReference type="InterPro" id="IPR003959">
    <property type="entry name" value="ATPase_AAA_core"/>
</dbReference>
<reference evidence="2" key="3">
    <citation type="submission" date="2011-03" db="EMBL/GenBank/DDBJ databases">
        <title>Annotation of Magnaporthe poae ATCC 64411.</title>
        <authorList>
            <person name="Ma L.-J."/>
            <person name="Dead R."/>
            <person name="Young S.K."/>
            <person name="Zeng Q."/>
            <person name="Gargeya S."/>
            <person name="Fitzgerald M."/>
            <person name="Haas B."/>
            <person name="Abouelleil A."/>
            <person name="Alvarado L."/>
            <person name="Arachchi H.M."/>
            <person name="Berlin A."/>
            <person name="Brown A."/>
            <person name="Chapman S.B."/>
            <person name="Chen Z."/>
            <person name="Dunbar C."/>
            <person name="Freedman E."/>
            <person name="Gearin G."/>
            <person name="Gellesch M."/>
            <person name="Goldberg J."/>
            <person name="Griggs A."/>
            <person name="Gujja S."/>
            <person name="Heiman D."/>
            <person name="Howarth C."/>
            <person name="Larson L."/>
            <person name="Lui A."/>
            <person name="MacDonald P.J.P."/>
            <person name="Mehta T."/>
            <person name="Montmayeur A."/>
            <person name="Murphy C."/>
            <person name="Neiman D."/>
            <person name="Pearson M."/>
            <person name="Priest M."/>
            <person name="Roberts A."/>
            <person name="Saif S."/>
            <person name="Shea T."/>
            <person name="Shenoy N."/>
            <person name="Sisk P."/>
            <person name="Stolte C."/>
            <person name="Sykes S."/>
            <person name="Yandava C."/>
            <person name="Wortman J."/>
            <person name="Nusbaum C."/>
            <person name="Birren B."/>
        </authorList>
    </citation>
    <scope>NUCLEOTIDE SEQUENCE</scope>
    <source>
        <strain evidence="2">ATCC 64411</strain>
    </source>
</reference>
<dbReference type="STRING" id="644358.A0A0C4EEN8"/>
<keyword evidence="4" id="KW-1185">Reference proteome</keyword>
<dbReference type="VEuPathDB" id="FungiDB:MAPG_11212"/>
<dbReference type="OrthoDB" id="10042665at2759"/>
<dbReference type="InterPro" id="IPR003593">
    <property type="entry name" value="AAA+_ATPase"/>
</dbReference>
<organism evidence="3 4">
    <name type="scientific">Magnaporthiopsis poae (strain ATCC 64411 / 73-15)</name>
    <name type="common">Kentucky bluegrass fungus</name>
    <name type="synonym">Magnaporthe poae</name>
    <dbReference type="NCBI Taxonomy" id="644358"/>
    <lineage>
        <taxon>Eukaryota</taxon>
        <taxon>Fungi</taxon>
        <taxon>Dikarya</taxon>
        <taxon>Ascomycota</taxon>
        <taxon>Pezizomycotina</taxon>
        <taxon>Sordariomycetes</taxon>
        <taxon>Sordariomycetidae</taxon>
        <taxon>Magnaporthales</taxon>
        <taxon>Magnaporthaceae</taxon>
        <taxon>Magnaporthiopsis</taxon>
    </lineage>
</organism>
<dbReference type="Proteomes" id="UP000011715">
    <property type="component" value="Unassembled WGS sequence"/>
</dbReference>